<dbReference type="PANTHER" id="PTHR43537">
    <property type="entry name" value="TRANSCRIPTIONAL REGULATOR, GNTR FAMILY"/>
    <property type="match status" value="1"/>
</dbReference>
<keyword evidence="7" id="KW-1185">Reference proteome</keyword>
<dbReference type="InterPro" id="IPR008920">
    <property type="entry name" value="TF_FadR/GntR_C"/>
</dbReference>
<dbReference type="PANTHER" id="PTHR43537:SF39">
    <property type="entry name" value="HTH-TYPE TRANSCRIPTIONAL REGULATOR MCBR"/>
    <property type="match status" value="1"/>
</dbReference>
<evidence type="ECO:0000313" key="6">
    <source>
        <dbReference type="EMBL" id="MDQ0471892.1"/>
    </source>
</evidence>
<feature type="compositionally biased region" description="Basic and acidic residues" evidence="4">
    <location>
        <begin position="7"/>
        <end position="19"/>
    </location>
</feature>
<dbReference type="InterPro" id="IPR036390">
    <property type="entry name" value="WH_DNA-bd_sf"/>
</dbReference>
<dbReference type="SUPFAM" id="SSF48008">
    <property type="entry name" value="GntR ligand-binding domain-like"/>
    <property type="match status" value="1"/>
</dbReference>
<dbReference type="Pfam" id="PF00392">
    <property type="entry name" value="GntR"/>
    <property type="match status" value="1"/>
</dbReference>
<feature type="domain" description="HTH gntR-type" evidence="5">
    <location>
        <begin position="23"/>
        <end position="90"/>
    </location>
</feature>
<protein>
    <submittedName>
        <fullName evidence="6">DNA-binding GntR family transcriptional regulator</fullName>
    </submittedName>
</protein>
<dbReference type="InterPro" id="IPR000524">
    <property type="entry name" value="Tscrpt_reg_HTH_GntR"/>
</dbReference>
<organism evidence="6 7">
    <name type="scientific">Labrys wisconsinensis</name>
    <dbReference type="NCBI Taxonomy" id="425677"/>
    <lineage>
        <taxon>Bacteria</taxon>
        <taxon>Pseudomonadati</taxon>
        <taxon>Pseudomonadota</taxon>
        <taxon>Alphaproteobacteria</taxon>
        <taxon>Hyphomicrobiales</taxon>
        <taxon>Xanthobacteraceae</taxon>
        <taxon>Labrys</taxon>
    </lineage>
</organism>
<name>A0ABU0JC76_9HYPH</name>
<comment type="caution">
    <text evidence="6">The sequence shown here is derived from an EMBL/GenBank/DDBJ whole genome shotgun (WGS) entry which is preliminary data.</text>
</comment>
<evidence type="ECO:0000256" key="1">
    <source>
        <dbReference type="ARBA" id="ARBA00023015"/>
    </source>
</evidence>
<evidence type="ECO:0000313" key="7">
    <source>
        <dbReference type="Proteomes" id="UP001242480"/>
    </source>
</evidence>
<gene>
    <name evidence="6" type="ORF">QO011_004919</name>
</gene>
<dbReference type="SUPFAM" id="SSF46785">
    <property type="entry name" value="Winged helix' DNA-binding domain"/>
    <property type="match status" value="1"/>
</dbReference>
<dbReference type="SMART" id="SM00345">
    <property type="entry name" value="HTH_GNTR"/>
    <property type="match status" value="1"/>
</dbReference>
<evidence type="ECO:0000259" key="5">
    <source>
        <dbReference type="PROSITE" id="PS50949"/>
    </source>
</evidence>
<dbReference type="RefSeq" id="WP_307277786.1">
    <property type="nucleotide sequence ID" value="NZ_JAUSVX010000010.1"/>
</dbReference>
<dbReference type="GO" id="GO:0003677">
    <property type="term" value="F:DNA binding"/>
    <property type="evidence" value="ECO:0007669"/>
    <property type="project" value="UniProtKB-KW"/>
</dbReference>
<evidence type="ECO:0000256" key="4">
    <source>
        <dbReference type="SAM" id="MobiDB-lite"/>
    </source>
</evidence>
<dbReference type="Pfam" id="PF07729">
    <property type="entry name" value="FCD"/>
    <property type="match status" value="1"/>
</dbReference>
<dbReference type="SMART" id="SM00895">
    <property type="entry name" value="FCD"/>
    <property type="match status" value="1"/>
</dbReference>
<dbReference type="EMBL" id="JAUSVX010000010">
    <property type="protein sequence ID" value="MDQ0471892.1"/>
    <property type="molecule type" value="Genomic_DNA"/>
</dbReference>
<evidence type="ECO:0000256" key="2">
    <source>
        <dbReference type="ARBA" id="ARBA00023125"/>
    </source>
</evidence>
<keyword evidence="2 6" id="KW-0238">DNA-binding</keyword>
<dbReference type="Proteomes" id="UP001242480">
    <property type="component" value="Unassembled WGS sequence"/>
</dbReference>
<keyword evidence="3" id="KW-0804">Transcription</keyword>
<dbReference type="PROSITE" id="PS50949">
    <property type="entry name" value="HTH_GNTR"/>
    <property type="match status" value="1"/>
</dbReference>
<evidence type="ECO:0000256" key="3">
    <source>
        <dbReference type="ARBA" id="ARBA00023163"/>
    </source>
</evidence>
<dbReference type="InterPro" id="IPR011711">
    <property type="entry name" value="GntR_C"/>
</dbReference>
<keyword evidence="1" id="KW-0805">Transcription regulation</keyword>
<dbReference type="InterPro" id="IPR036388">
    <property type="entry name" value="WH-like_DNA-bd_sf"/>
</dbReference>
<accession>A0ABU0JC76</accession>
<reference evidence="6 7" key="1">
    <citation type="submission" date="2023-07" db="EMBL/GenBank/DDBJ databases">
        <title>Genomic Encyclopedia of Type Strains, Phase IV (KMG-IV): sequencing the most valuable type-strain genomes for metagenomic binning, comparative biology and taxonomic classification.</title>
        <authorList>
            <person name="Goeker M."/>
        </authorList>
    </citation>
    <scope>NUCLEOTIDE SEQUENCE [LARGE SCALE GENOMIC DNA]</scope>
    <source>
        <strain evidence="6 7">DSM 19619</strain>
    </source>
</reference>
<dbReference type="Gene3D" id="1.10.10.10">
    <property type="entry name" value="Winged helix-like DNA-binding domain superfamily/Winged helix DNA-binding domain"/>
    <property type="match status" value="1"/>
</dbReference>
<sequence>MSNNQISEHDGREGERFAPLERSSLSQRAYEEVRRYLMRGRLKPGERLVSRTLASELGISTTPVREALFRLASEQALVLDHRNTVMVPDLTRRQYQEIRDIRMELEGMAAERAAQEAAPADIDRLARLQHRHLEAQDADNLEEALALNEEFHFALCRLSRLPVLVRMIEGLWLQCGPTLNHFYAGRTQVWARAEHPHFKAIACLRDRDGAGARAAMAADIDQGARPILAALKA</sequence>
<proteinExistence type="predicted"/>
<feature type="region of interest" description="Disordered" evidence="4">
    <location>
        <begin position="1"/>
        <end position="20"/>
    </location>
</feature>
<dbReference type="Gene3D" id="1.20.120.530">
    <property type="entry name" value="GntR ligand-binding domain-like"/>
    <property type="match status" value="1"/>
</dbReference>